<keyword evidence="13" id="KW-0969">Cilium</keyword>
<keyword evidence="8" id="KW-1133">Transmembrane helix</keyword>
<evidence type="ECO:0000313" key="16">
    <source>
        <dbReference type="Proteomes" id="UP000515591"/>
    </source>
</evidence>
<organism evidence="12 15">
    <name type="scientific">Metapseudomonas otitidis</name>
    <dbReference type="NCBI Taxonomy" id="319939"/>
    <lineage>
        <taxon>Bacteria</taxon>
        <taxon>Pseudomonadati</taxon>
        <taxon>Pseudomonadota</taxon>
        <taxon>Gammaproteobacteria</taxon>
        <taxon>Pseudomonadales</taxon>
        <taxon>Pseudomonadaceae</taxon>
        <taxon>Metapseudomonas</taxon>
    </lineage>
</organism>
<keyword evidence="5 10" id="KW-0145">Chemotaxis</keyword>
<evidence type="ECO:0000256" key="1">
    <source>
        <dbReference type="ARBA" id="ARBA00002254"/>
    </source>
</evidence>
<dbReference type="EMBL" id="AP022642">
    <property type="protein sequence ID" value="BCA29340.1"/>
    <property type="molecule type" value="Genomic_DNA"/>
</dbReference>
<keyword evidence="9 10" id="KW-0472">Membrane</keyword>
<evidence type="ECO:0000313" key="11">
    <source>
        <dbReference type="EMBL" id="BBT17244.1"/>
    </source>
</evidence>
<dbReference type="Proteomes" id="UP000515591">
    <property type="component" value="Chromosome"/>
</dbReference>
<dbReference type="Proteomes" id="UP000461288">
    <property type="component" value="Unassembled WGS sequence"/>
</dbReference>
<dbReference type="RefSeq" id="WP_107331272.1">
    <property type="nucleotide sequence ID" value="NZ_AP022213.1"/>
</dbReference>
<comment type="similarity">
    <text evidence="3 10">Belongs to the FliL family.</text>
</comment>
<proteinExistence type="inferred from homology"/>
<name>A0A679GQ25_9GAMM</name>
<dbReference type="GO" id="GO:0009425">
    <property type="term" value="C:bacterial-type flagellum basal body"/>
    <property type="evidence" value="ECO:0007669"/>
    <property type="project" value="InterPro"/>
</dbReference>
<evidence type="ECO:0000313" key="12">
    <source>
        <dbReference type="EMBL" id="BCA29340.1"/>
    </source>
</evidence>
<dbReference type="GO" id="GO:0006935">
    <property type="term" value="P:chemotaxis"/>
    <property type="evidence" value="ECO:0007669"/>
    <property type="project" value="UniProtKB-KW"/>
</dbReference>
<comment type="function">
    <text evidence="1 10">Controls the rotational direction of flagella during chemotaxis.</text>
</comment>
<reference evidence="13 14" key="2">
    <citation type="submission" date="2019-12" db="EMBL/GenBank/DDBJ databases">
        <title>Draft genome sequence of Pseudomonas otitidis recovered from a chicken carcass.</title>
        <authorList>
            <person name="Vieira T.R."/>
            <person name="Oliviera E.F.C."/>
            <person name="Silva N.M.V."/>
            <person name="Sambrano G.E."/>
            <person name="Cibulski S.P."/>
            <person name="Cardoso M.R.I."/>
        </authorList>
    </citation>
    <scope>NUCLEOTIDE SEQUENCE [LARGE SCALE GENOMIC DNA]</scope>
    <source>
        <strain evidence="13 14">25_K</strain>
    </source>
</reference>
<dbReference type="GO" id="GO:0005886">
    <property type="term" value="C:plasma membrane"/>
    <property type="evidence" value="ECO:0007669"/>
    <property type="project" value="UniProtKB-SubCell"/>
</dbReference>
<dbReference type="InterPro" id="IPR005503">
    <property type="entry name" value="FliL"/>
</dbReference>
<evidence type="ECO:0000313" key="15">
    <source>
        <dbReference type="Proteomes" id="UP000501237"/>
    </source>
</evidence>
<dbReference type="EMBL" id="WTFN01000149">
    <property type="protein sequence ID" value="MWK60076.1"/>
    <property type="molecule type" value="Genomic_DNA"/>
</dbReference>
<dbReference type="GO" id="GO:0071973">
    <property type="term" value="P:bacterial-type flagellum-dependent cell motility"/>
    <property type="evidence" value="ECO:0007669"/>
    <property type="project" value="InterPro"/>
</dbReference>
<dbReference type="GeneID" id="57398535"/>
<gene>
    <name evidence="13" type="ORF">GO594_29195</name>
    <name evidence="12" type="ORF">PtoMrB4_33170</name>
    <name evidence="11" type="ORF">WP8S17C03_32930</name>
</gene>
<keyword evidence="6" id="KW-0812">Transmembrane</keyword>
<evidence type="ECO:0000256" key="7">
    <source>
        <dbReference type="ARBA" id="ARBA00022779"/>
    </source>
</evidence>
<evidence type="ECO:0000256" key="3">
    <source>
        <dbReference type="ARBA" id="ARBA00008281"/>
    </source>
</evidence>
<dbReference type="Proteomes" id="UP000501237">
    <property type="component" value="Chromosome"/>
</dbReference>
<sequence>MSTNRLILLIFVLNAVAVAAGVAVNHLLVQSALAALPLGGEPREEAEKKSEPSVEFVFLPVEKIILSLPGREREHYFVLDVVLQGPAGTDKKKLEQVVPMVRSSVAANLSTLQADELRALGFEALRQRLEEGLNADFAARNAAKPFDNLLVSKLIAQ</sequence>
<evidence type="ECO:0000256" key="4">
    <source>
        <dbReference type="ARBA" id="ARBA00022475"/>
    </source>
</evidence>
<dbReference type="EMBL" id="AP022213">
    <property type="protein sequence ID" value="BBT17244.1"/>
    <property type="molecule type" value="Genomic_DNA"/>
</dbReference>
<dbReference type="AlphaFoldDB" id="A0A679GQ25"/>
<evidence type="ECO:0000256" key="6">
    <source>
        <dbReference type="ARBA" id="ARBA00022692"/>
    </source>
</evidence>
<keyword evidence="4" id="KW-1003">Cell membrane</keyword>
<evidence type="ECO:0000256" key="2">
    <source>
        <dbReference type="ARBA" id="ARBA00004162"/>
    </source>
</evidence>
<evidence type="ECO:0000256" key="9">
    <source>
        <dbReference type="ARBA" id="ARBA00023136"/>
    </source>
</evidence>
<evidence type="ECO:0000256" key="10">
    <source>
        <dbReference type="RuleBase" id="RU364125"/>
    </source>
</evidence>
<dbReference type="Pfam" id="PF03748">
    <property type="entry name" value="FliL"/>
    <property type="match status" value="1"/>
</dbReference>
<keyword evidence="13" id="KW-0282">Flagellum</keyword>
<dbReference type="KEGG" id="poj:PtoMrB4_33170"/>
<keyword evidence="7 10" id="KW-0283">Flagellar rotation</keyword>
<keyword evidence="13" id="KW-0966">Cell projection</keyword>
<evidence type="ECO:0000256" key="8">
    <source>
        <dbReference type="ARBA" id="ARBA00022989"/>
    </source>
</evidence>
<keyword evidence="10" id="KW-0997">Cell inner membrane</keyword>
<accession>A0A679GQ25</accession>
<reference evidence="11 16" key="1">
    <citation type="submission" date="2019-12" db="EMBL/GenBank/DDBJ databases">
        <title>complete genome sequences of Pseudomonas otitidis str. WP8-S17-CRE-03 isolated from wastewater treatment plant effluent.</title>
        <authorList>
            <person name="Sekizuka T."/>
            <person name="Itokawa K."/>
            <person name="Yatsu K."/>
            <person name="Inamine Y."/>
            <person name="Kuroda M."/>
        </authorList>
    </citation>
    <scope>NUCLEOTIDE SEQUENCE [LARGE SCALE GENOMIC DNA]</scope>
    <source>
        <strain evidence="11 16">WP8-S17-CRE-03</strain>
    </source>
</reference>
<evidence type="ECO:0000313" key="13">
    <source>
        <dbReference type="EMBL" id="MWK60076.1"/>
    </source>
</evidence>
<evidence type="ECO:0000313" key="14">
    <source>
        <dbReference type="Proteomes" id="UP000461288"/>
    </source>
</evidence>
<protein>
    <recommendedName>
        <fullName evidence="10">Flagellar protein FliL</fullName>
    </recommendedName>
</protein>
<reference evidence="12 15" key="3">
    <citation type="journal article" date="2020" name="Microbiol. Resour. Announc.">
        <title>Complete genome sequence of Pseudomonas otitidis strain MrB4, isolated from Lake Biwa in Japan.</title>
        <authorList>
            <person name="Miyazaki K."/>
            <person name="Hase E."/>
            <person name="Maruya T."/>
        </authorList>
    </citation>
    <scope>NUCLEOTIDE SEQUENCE [LARGE SCALE GENOMIC DNA]</scope>
    <source>
        <strain evidence="12 15">MrB4</strain>
    </source>
</reference>
<evidence type="ECO:0000256" key="5">
    <source>
        <dbReference type="ARBA" id="ARBA00022500"/>
    </source>
</evidence>
<comment type="subcellular location">
    <subcellularLocation>
        <location evidence="10">Cell inner membrane</location>
    </subcellularLocation>
    <subcellularLocation>
        <location evidence="2">Cell membrane</location>
        <topology evidence="2">Single-pass membrane protein</topology>
    </subcellularLocation>
</comment>